<dbReference type="Proteomes" id="UP000608450">
    <property type="component" value="Unassembled WGS sequence"/>
</dbReference>
<evidence type="ECO:0000313" key="1">
    <source>
        <dbReference type="EMBL" id="MBG6291400.1"/>
    </source>
</evidence>
<sequence>MAGSKDSTSTSGWKAEVDMLPVASEMEFLRWFYLNADAKVRAELVSEFHRTEQKALPENLR</sequence>
<reference evidence="1 2" key="1">
    <citation type="submission" date="2020-11" db="EMBL/GenBank/DDBJ databases">
        <title>Enhanced detection system for hospital associated transmission using whole genome sequencing surveillance.</title>
        <authorList>
            <person name="Harrison L.H."/>
            <person name="Van Tyne D."/>
            <person name="Marsh J.W."/>
            <person name="Griffith M.P."/>
            <person name="Snyder D.J."/>
            <person name="Cooper V.S."/>
            <person name="Mustapha M."/>
        </authorList>
    </citation>
    <scope>NUCLEOTIDE SEQUENCE [LARGE SCALE GENOMIC DNA]</scope>
    <source>
        <strain evidence="1 2">PSA00705</strain>
    </source>
</reference>
<accession>A0ABS0KTI9</accession>
<organism evidence="1 2">
    <name type="scientific">Pseudomonas nitroreducens</name>
    <dbReference type="NCBI Taxonomy" id="46680"/>
    <lineage>
        <taxon>Bacteria</taxon>
        <taxon>Pseudomonadati</taxon>
        <taxon>Pseudomonadota</taxon>
        <taxon>Gammaproteobacteria</taxon>
        <taxon>Pseudomonadales</taxon>
        <taxon>Pseudomonadaceae</taxon>
        <taxon>Pseudomonas</taxon>
    </lineage>
</organism>
<dbReference type="EMBL" id="JADTFC010000114">
    <property type="protein sequence ID" value="MBG6291400.1"/>
    <property type="molecule type" value="Genomic_DNA"/>
</dbReference>
<comment type="caution">
    <text evidence="1">The sequence shown here is derived from an EMBL/GenBank/DDBJ whole genome shotgun (WGS) entry which is preliminary data.</text>
</comment>
<name>A0ABS0KTI9_PSENT</name>
<keyword evidence="2" id="KW-1185">Reference proteome</keyword>
<evidence type="ECO:0000313" key="2">
    <source>
        <dbReference type="Proteomes" id="UP000608450"/>
    </source>
</evidence>
<protein>
    <submittedName>
        <fullName evidence="1">Uncharacterized protein</fullName>
    </submittedName>
</protein>
<dbReference type="RefSeq" id="WP_196913613.1">
    <property type="nucleotide sequence ID" value="NZ_JADTFC010000114.1"/>
</dbReference>
<gene>
    <name evidence="1" type="ORF">I5I61_28420</name>
</gene>
<proteinExistence type="predicted"/>